<dbReference type="EMBL" id="KK113394">
    <property type="protein sequence ID" value="KFM60099.1"/>
    <property type="molecule type" value="Genomic_DNA"/>
</dbReference>
<feature type="compositionally biased region" description="Polar residues" evidence="5">
    <location>
        <begin position="267"/>
        <end position="284"/>
    </location>
</feature>
<dbReference type="Pfam" id="PF00520">
    <property type="entry name" value="Ion_trans"/>
    <property type="match status" value="2"/>
</dbReference>
<dbReference type="InterPro" id="IPR027359">
    <property type="entry name" value="Volt_channel_dom_sf"/>
</dbReference>
<evidence type="ECO:0000256" key="3">
    <source>
        <dbReference type="ARBA" id="ARBA00022989"/>
    </source>
</evidence>
<keyword evidence="8" id="KW-0813">Transport</keyword>
<dbReference type="GO" id="GO:0005248">
    <property type="term" value="F:voltage-gated sodium channel activity"/>
    <property type="evidence" value="ECO:0007669"/>
    <property type="project" value="TreeGrafter"/>
</dbReference>
<dbReference type="STRING" id="407821.A0A087T4R0"/>
<evidence type="ECO:0000256" key="6">
    <source>
        <dbReference type="SAM" id="Phobius"/>
    </source>
</evidence>
<dbReference type="AlphaFoldDB" id="A0A087T4R0"/>
<feature type="domain" description="Ion transport" evidence="7">
    <location>
        <begin position="1"/>
        <end position="209"/>
    </location>
</feature>
<accession>A0A087T4R0</accession>
<dbReference type="Gene3D" id="1.10.287.70">
    <property type="match status" value="1"/>
</dbReference>
<evidence type="ECO:0000256" key="5">
    <source>
        <dbReference type="SAM" id="MobiDB-lite"/>
    </source>
</evidence>
<feature type="domain" description="Ion transport" evidence="7">
    <location>
        <begin position="405"/>
        <end position="497"/>
    </location>
</feature>
<feature type="non-terminal residue" evidence="8">
    <location>
        <position position="497"/>
    </location>
</feature>
<evidence type="ECO:0000313" key="8">
    <source>
        <dbReference type="EMBL" id="KFM60099.1"/>
    </source>
</evidence>
<dbReference type="SUPFAM" id="SSF81324">
    <property type="entry name" value="Voltage-gated potassium channels"/>
    <property type="match status" value="2"/>
</dbReference>
<evidence type="ECO:0000256" key="2">
    <source>
        <dbReference type="ARBA" id="ARBA00022692"/>
    </source>
</evidence>
<dbReference type="OMA" id="MINEYFF"/>
<keyword evidence="9" id="KW-1185">Reference proteome</keyword>
<feature type="region of interest" description="Disordered" evidence="5">
    <location>
        <begin position="240"/>
        <end position="284"/>
    </location>
</feature>
<organism evidence="8 9">
    <name type="scientific">Stegodyphus mimosarum</name>
    <name type="common">African social velvet spider</name>
    <dbReference type="NCBI Taxonomy" id="407821"/>
    <lineage>
        <taxon>Eukaryota</taxon>
        <taxon>Metazoa</taxon>
        <taxon>Ecdysozoa</taxon>
        <taxon>Arthropoda</taxon>
        <taxon>Chelicerata</taxon>
        <taxon>Arachnida</taxon>
        <taxon>Araneae</taxon>
        <taxon>Araneomorphae</taxon>
        <taxon>Entelegynae</taxon>
        <taxon>Eresoidea</taxon>
        <taxon>Eresidae</taxon>
        <taxon>Stegodyphus</taxon>
    </lineage>
</organism>
<reference evidence="8 9" key="1">
    <citation type="submission" date="2013-11" db="EMBL/GenBank/DDBJ databases">
        <title>Genome sequencing of Stegodyphus mimosarum.</title>
        <authorList>
            <person name="Bechsgaard J."/>
        </authorList>
    </citation>
    <scope>NUCLEOTIDE SEQUENCE [LARGE SCALE GENOMIC DNA]</scope>
</reference>
<feature type="transmembrane region" description="Helical" evidence="6">
    <location>
        <begin position="397"/>
        <end position="424"/>
    </location>
</feature>
<dbReference type="Gene3D" id="1.20.120.350">
    <property type="entry name" value="Voltage-gated potassium channels. Chain C"/>
    <property type="match status" value="2"/>
</dbReference>
<feature type="transmembrane region" description="Helical" evidence="6">
    <location>
        <begin position="21"/>
        <end position="46"/>
    </location>
</feature>
<protein>
    <submittedName>
        <fullName evidence="8">Sodium channel protein 60E</fullName>
    </submittedName>
</protein>
<proteinExistence type="predicted"/>
<feature type="transmembrane region" description="Helical" evidence="6">
    <location>
        <begin position="436"/>
        <end position="458"/>
    </location>
</feature>
<dbReference type="InterPro" id="IPR005821">
    <property type="entry name" value="Ion_trans_dom"/>
</dbReference>
<dbReference type="InterPro" id="IPR043203">
    <property type="entry name" value="VGCC_Ca_Na"/>
</dbReference>
<dbReference type="PANTHER" id="PTHR10037:SF62">
    <property type="entry name" value="SODIUM CHANNEL PROTEIN 60E"/>
    <property type="match status" value="1"/>
</dbReference>
<keyword evidence="2 6" id="KW-0812">Transmembrane</keyword>
<keyword evidence="8" id="KW-0407">Ion channel</keyword>
<evidence type="ECO:0000256" key="1">
    <source>
        <dbReference type="ARBA" id="ARBA00004141"/>
    </source>
</evidence>
<comment type="subcellular location">
    <subcellularLocation>
        <location evidence="1">Membrane</location>
        <topology evidence="1">Multi-pass membrane protein</topology>
    </subcellularLocation>
</comment>
<dbReference type="PANTHER" id="PTHR10037">
    <property type="entry name" value="VOLTAGE-GATED CATION CHANNEL CALCIUM AND SODIUM"/>
    <property type="match status" value="1"/>
</dbReference>
<sequence length="497" mass="56494">MMIKTIAKGFILNKYSYLRNPWNWLDFIVVVAGYITLSLQAIGVAIGNLSGLRTFRVLRALKTVSITPGLKTIVNAMLHSLGMLAEVMTLTVFCLMVFALLALQLYVGLLRQKCVLDVPLQNISHESYAIHVNNRSMWLLDGDGQPAVCGNKTGARKCPQNYSCLPGIGENPNFGYTNFDSYGWALLTTFQLITLDYWEDVYNKEKDKIKRFTSNFPNRLYSTLIALKAQTRMFRPTFRRRSRQPQRWCSPRRGAGMPSALRAAPSRISTPRSEVVGSTNNTLHSPVRTFAPGETLYEEEEEEDDQRVHLPKKPMCLREAPDIVISTGGQLPVIGRVMRSHRFTRKTSVHPFNTLQRPPSEQSLRVTWCRIHFGYCYRRGGRMLQAALRFVSRLRRYLAVIVSDPLFDMMITVCILLNTAFLSVEHYGMTAKTERILRFGNLVFTIIFSLEAAVKLVALGRDYFRSKWNLFDFVVVVVSLADLSFETVGGLSVLRTF</sequence>
<dbReference type="Proteomes" id="UP000054359">
    <property type="component" value="Unassembled WGS sequence"/>
</dbReference>
<keyword evidence="3 6" id="KW-1133">Transmembrane helix</keyword>
<name>A0A087T4R0_STEMI</name>
<evidence type="ECO:0000256" key="4">
    <source>
        <dbReference type="ARBA" id="ARBA00023136"/>
    </source>
</evidence>
<dbReference type="GO" id="GO:0019228">
    <property type="term" value="P:neuronal action potential"/>
    <property type="evidence" value="ECO:0007669"/>
    <property type="project" value="TreeGrafter"/>
</dbReference>
<dbReference type="GO" id="GO:0086010">
    <property type="term" value="P:membrane depolarization during action potential"/>
    <property type="evidence" value="ECO:0007669"/>
    <property type="project" value="TreeGrafter"/>
</dbReference>
<keyword evidence="4 6" id="KW-0472">Membrane</keyword>
<dbReference type="GO" id="GO:0001518">
    <property type="term" value="C:voltage-gated sodium channel complex"/>
    <property type="evidence" value="ECO:0007669"/>
    <property type="project" value="TreeGrafter"/>
</dbReference>
<keyword evidence="8" id="KW-0406">Ion transport</keyword>
<feature type="transmembrane region" description="Helical" evidence="6">
    <location>
        <begin position="87"/>
        <end position="107"/>
    </location>
</feature>
<evidence type="ECO:0000313" key="9">
    <source>
        <dbReference type="Proteomes" id="UP000054359"/>
    </source>
</evidence>
<evidence type="ECO:0000259" key="7">
    <source>
        <dbReference type="Pfam" id="PF00520"/>
    </source>
</evidence>
<gene>
    <name evidence="8" type="ORF">X975_05418</name>
</gene>
<dbReference type="OrthoDB" id="6434277at2759"/>